<feature type="transmembrane region" description="Helical" evidence="9">
    <location>
        <begin position="265"/>
        <end position="288"/>
    </location>
</feature>
<dbReference type="InterPro" id="IPR011527">
    <property type="entry name" value="ABC1_TM_dom"/>
</dbReference>
<dbReference type="GO" id="GO:0016887">
    <property type="term" value="F:ATP hydrolysis activity"/>
    <property type="evidence" value="ECO:0007669"/>
    <property type="project" value="InterPro"/>
</dbReference>
<gene>
    <name evidence="12" type="ORF">AHMF7605_10605</name>
</gene>
<evidence type="ECO:0000256" key="3">
    <source>
        <dbReference type="ARBA" id="ARBA00022475"/>
    </source>
</evidence>
<dbReference type="Pfam" id="PF00005">
    <property type="entry name" value="ABC_tran"/>
    <property type="match status" value="1"/>
</dbReference>
<keyword evidence="6" id="KW-0067">ATP-binding</keyword>
<evidence type="ECO:0000256" key="9">
    <source>
        <dbReference type="SAM" id="Phobius"/>
    </source>
</evidence>
<keyword evidence="7 9" id="KW-1133">Transmembrane helix</keyword>
<comment type="subcellular location">
    <subcellularLocation>
        <location evidence="1">Cell membrane</location>
        <topology evidence="1">Multi-pass membrane protein</topology>
    </subcellularLocation>
</comment>
<proteinExistence type="predicted"/>
<evidence type="ECO:0000256" key="8">
    <source>
        <dbReference type="ARBA" id="ARBA00023136"/>
    </source>
</evidence>
<keyword evidence="3" id="KW-1003">Cell membrane</keyword>
<dbReference type="InterPro" id="IPR017871">
    <property type="entry name" value="ABC_transporter-like_CS"/>
</dbReference>
<evidence type="ECO:0000313" key="13">
    <source>
        <dbReference type="Proteomes" id="UP000240357"/>
    </source>
</evidence>
<dbReference type="GO" id="GO:0015421">
    <property type="term" value="F:ABC-type oligopeptide transporter activity"/>
    <property type="evidence" value="ECO:0007669"/>
    <property type="project" value="TreeGrafter"/>
</dbReference>
<dbReference type="PROSITE" id="PS50929">
    <property type="entry name" value="ABC_TM1F"/>
    <property type="match status" value="1"/>
</dbReference>
<protein>
    <submittedName>
        <fullName evidence="12">ABC transporter</fullName>
    </submittedName>
</protein>
<feature type="transmembrane region" description="Helical" evidence="9">
    <location>
        <begin position="186"/>
        <end position="204"/>
    </location>
</feature>
<feature type="domain" description="ABC transporter" evidence="10">
    <location>
        <begin position="361"/>
        <end position="596"/>
    </location>
</feature>
<organism evidence="12 13">
    <name type="scientific">Adhaeribacter arboris</name>
    <dbReference type="NCBI Taxonomy" id="2072846"/>
    <lineage>
        <taxon>Bacteria</taxon>
        <taxon>Pseudomonadati</taxon>
        <taxon>Bacteroidota</taxon>
        <taxon>Cytophagia</taxon>
        <taxon>Cytophagales</taxon>
        <taxon>Hymenobacteraceae</taxon>
        <taxon>Adhaeribacter</taxon>
    </lineage>
</organism>
<evidence type="ECO:0000259" key="10">
    <source>
        <dbReference type="PROSITE" id="PS50893"/>
    </source>
</evidence>
<comment type="caution">
    <text evidence="12">The sequence shown here is derived from an EMBL/GenBank/DDBJ whole genome shotgun (WGS) entry which is preliminary data.</text>
</comment>
<dbReference type="Gene3D" id="3.40.50.300">
    <property type="entry name" value="P-loop containing nucleotide triphosphate hydrolases"/>
    <property type="match status" value="1"/>
</dbReference>
<feature type="domain" description="ABC transmembrane type-1" evidence="11">
    <location>
        <begin position="29"/>
        <end position="329"/>
    </location>
</feature>
<evidence type="ECO:0000313" key="12">
    <source>
        <dbReference type="EMBL" id="PSR53936.1"/>
    </source>
</evidence>
<keyword evidence="4 9" id="KW-0812">Transmembrane</keyword>
<keyword evidence="8 9" id="KW-0472">Membrane</keyword>
<dbReference type="InterPro" id="IPR027417">
    <property type="entry name" value="P-loop_NTPase"/>
</dbReference>
<dbReference type="PANTHER" id="PTHR43394">
    <property type="entry name" value="ATP-DEPENDENT PERMEASE MDL1, MITOCHONDRIAL"/>
    <property type="match status" value="1"/>
</dbReference>
<dbReference type="PROSITE" id="PS50893">
    <property type="entry name" value="ABC_TRANSPORTER_2"/>
    <property type="match status" value="1"/>
</dbReference>
<dbReference type="CDD" id="cd18541">
    <property type="entry name" value="ABC_6TM_TmrB_like"/>
    <property type="match status" value="1"/>
</dbReference>
<dbReference type="SUPFAM" id="SSF52540">
    <property type="entry name" value="P-loop containing nucleoside triphosphate hydrolases"/>
    <property type="match status" value="1"/>
</dbReference>
<dbReference type="InterPro" id="IPR036640">
    <property type="entry name" value="ABC1_TM_sf"/>
</dbReference>
<keyword evidence="2" id="KW-0813">Transport</keyword>
<dbReference type="SUPFAM" id="SSF90123">
    <property type="entry name" value="ABC transporter transmembrane region"/>
    <property type="match status" value="1"/>
</dbReference>
<evidence type="ECO:0000256" key="4">
    <source>
        <dbReference type="ARBA" id="ARBA00022692"/>
    </source>
</evidence>
<keyword evidence="5" id="KW-0547">Nucleotide-binding</keyword>
<evidence type="ECO:0000256" key="5">
    <source>
        <dbReference type="ARBA" id="ARBA00022741"/>
    </source>
</evidence>
<evidence type="ECO:0000256" key="7">
    <source>
        <dbReference type="ARBA" id="ARBA00022989"/>
    </source>
</evidence>
<reference evidence="12 13" key="1">
    <citation type="submission" date="2018-03" db="EMBL/GenBank/DDBJ databases">
        <title>Adhaeribacter sp. HMF7605 Genome sequencing and assembly.</title>
        <authorList>
            <person name="Kang H."/>
            <person name="Kang J."/>
            <person name="Cha I."/>
            <person name="Kim H."/>
            <person name="Joh K."/>
        </authorList>
    </citation>
    <scope>NUCLEOTIDE SEQUENCE [LARGE SCALE GENOMIC DNA]</scope>
    <source>
        <strain evidence="12 13">HMF7605</strain>
    </source>
</reference>
<dbReference type="FunFam" id="3.40.50.300:FF:000221">
    <property type="entry name" value="Multidrug ABC transporter ATP-binding protein"/>
    <property type="match status" value="1"/>
</dbReference>
<evidence type="ECO:0000256" key="1">
    <source>
        <dbReference type="ARBA" id="ARBA00004651"/>
    </source>
</evidence>
<dbReference type="PANTHER" id="PTHR43394:SF1">
    <property type="entry name" value="ATP-BINDING CASSETTE SUB-FAMILY B MEMBER 10, MITOCHONDRIAL"/>
    <property type="match status" value="1"/>
</dbReference>
<evidence type="ECO:0000256" key="6">
    <source>
        <dbReference type="ARBA" id="ARBA00022840"/>
    </source>
</evidence>
<dbReference type="PROSITE" id="PS00211">
    <property type="entry name" value="ABC_TRANSPORTER_1"/>
    <property type="match status" value="1"/>
</dbReference>
<name>A0A2T2YEJ5_9BACT</name>
<dbReference type="EMBL" id="PYFT01000001">
    <property type="protein sequence ID" value="PSR53936.1"/>
    <property type="molecule type" value="Genomic_DNA"/>
</dbReference>
<dbReference type="GO" id="GO:0005886">
    <property type="term" value="C:plasma membrane"/>
    <property type="evidence" value="ECO:0007669"/>
    <property type="project" value="UniProtKB-SubCell"/>
</dbReference>
<sequence length="605" mass="68536">MVTGLNLNLFVKSLRYLNKYLFKYKWHLIWGTLFIIISNIFGIIPAQIVRYAFNLIVEGINQYHLFAGTSKQAEIYNVFARNVTLYGGLIILLALLKGVFTFYMRQTIIVMSRLVENDMKNEIYAHYQTLPLSFYRRNNTGDLMARISEDVSRVRMYLGPAIMYGINLVALFLLVVPYMFTINAKLTLYTLLPLPILSVSIYYVNTIIERKSDEIQKSLSGITTFVQEAFSGIRVLKSFVREDDSHQNFTVASDLYKDKSLELNFVNALFFPLILFLIGLSTIITVYIGGKEVMNGSITAGNIAEFLIYVNMLTWPVTSLGWTTSLVQRAAASQARINEFLETKTDIISRQNRKQEITGDILFENVNFTYPDTGIHALKDLSFRIKHGETLAILGNTGSGKSTVAALLCRLYDTSSGRIEIDGVDIRDYEIATLRSQVGYVPQDVFLFSDSIRNNIGFGSDTMTEEQMIQAAKDADVYENIMRFPEKFATKLGERGITLSGGQKQRVSMARALVREPAILILDDSLSAVDTKTENAILNNLQRIMHNRTSIIISHRVSSVKLADQILVLDDGEVVQHGTHQELMEDEEGLYKALYERQLQTEEQD</sequence>
<evidence type="ECO:0000259" key="11">
    <source>
        <dbReference type="PROSITE" id="PS50929"/>
    </source>
</evidence>
<dbReference type="OrthoDB" id="1522160at2"/>
<dbReference type="InterPro" id="IPR003439">
    <property type="entry name" value="ABC_transporter-like_ATP-bd"/>
</dbReference>
<dbReference type="AlphaFoldDB" id="A0A2T2YEJ5"/>
<dbReference type="InterPro" id="IPR003593">
    <property type="entry name" value="AAA+_ATPase"/>
</dbReference>
<dbReference type="SMART" id="SM00382">
    <property type="entry name" value="AAA"/>
    <property type="match status" value="1"/>
</dbReference>
<dbReference type="Pfam" id="PF00664">
    <property type="entry name" value="ABC_membrane"/>
    <property type="match status" value="1"/>
</dbReference>
<keyword evidence="13" id="KW-1185">Reference proteome</keyword>
<evidence type="ECO:0000256" key="2">
    <source>
        <dbReference type="ARBA" id="ARBA00022448"/>
    </source>
</evidence>
<feature type="transmembrane region" description="Helical" evidence="9">
    <location>
        <begin position="161"/>
        <end position="180"/>
    </location>
</feature>
<dbReference type="Proteomes" id="UP000240357">
    <property type="component" value="Unassembled WGS sequence"/>
</dbReference>
<feature type="transmembrane region" description="Helical" evidence="9">
    <location>
        <begin position="83"/>
        <end position="104"/>
    </location>
</feature>
<accession>A0A2T2YEJ5</accession>
<dbReference type="GO" id="GO:0005524">
    <property type="term" value="F:ATP binding"/>
    <property type="evidence" value="ECO:0007669"/>
    <property type="project" value="UniProtKB-KW"/>
</dbReference>
<dbReference type="InterPro" id="IPR039421">
    <property type="entry name" value="Type_1_exporter"/>
</dbReference>
<dbReference type="Gene3D" id="1.20.1560.10">
    <property type="entry name" value="ABC transporter type 1, transmembrane domain"/>
    <property type="match status" value="1"/>
</dbReference>
<feature type="transmembrane region" description="Helical" evidence="9">
    <location>
        <begin position="28"/>
        <end position="48"/>
    </location>
</feature>